<dbReference type="PANTHER" id="PTHR33604:SF3">
    <property type="entry name" value="OSJNBA0004B13.7 PROTEIN"/>
    <property type="match status" value="1"/>
</dbReference>
<dbReference type="CDD" id="cd00761">
    <property type="entry name" value="Glyco_tranf_GTA_type"/>
    <property type="match status" value="1"/>
</dbReference>
<proteinExistence type="predicted"/>
<organism evidence="1 2">
    <name type="scientific">Pinctada imbricata</name>
    <name type="common">Atlantic pearl-oyster</name>
    <name type="synonym">Pinctada martensii</name>
    <dbReference type="NCBI Taxonomy" id="66713"/>
    <lineage>
        <taxon>Eukaryota</taxon>
        <taxon>Metazoa</taxon>
        <taxon>Spiralia</taxon>
        <taxon>Lophotrochozoa</taxon>
        <taxon>Mollusca</taxon>
        <taxon>Bivalvia</taxon>
        <taxon>Autobranchia</taxon>
        <taxon>Pteriomorphia</taxon>
        <taxon>Pterioida</taxon>
        <taxon>Pterioidea</taxon>
        <taxon>Pteriidae</taxon>
        <taxon>Pinctada</taxon>
    </lineage>
</organism>
<keyword evidence="2" id="KW-1185">Reference proteome</keyword>
<accession>A0AA88XZK5</accession>
<dbReference type="PANTHER" id="PTHR33604">
    <property type="entry name" value="OSJNBA0004B13.7 PROTEIN"/>
    <property type="match status" value="1"/>
</dbReference>
<evidence type="ECO:0000313" key="2">
    <source>
        <dbReference type="Proteomes" id="UP001186944"/>
    </source>
</evidence>
<dbReference type="Proteomes" id="UP001186944">
    <property type="component" value="Unassembled WGS sequence"/>
</dbReference>
<evidence type="ECO:0000313" key="1">
    <source>
        <dbReference type="EMBL" id="KAK3095050.1"/>
    </source>
</evidence>
<comment type="caution">
    <text evidence="1">The sequence shown here is derived from an EMBL/GenBank/DDBJ whole genome shotgun (WGS) entry which is preliminary data.</text>
</comment>
<name>A0AA88XZK5_PINIB</name>
<dbReference type="InterPro" id="IPR029044">
    <property type="entry name" value="Nucleotide-diphossugar_trans"/>
</dbReference>
<dbReference type="Gene3D" id="3.90.550.10">
    <property type="entry name" value="Spore Coat Polysaccharide Biosynthesis Protein SpsA, Chain A"/>
    <property type="match status" value="1"/>
</dbReference>
<gene>
    <name evidence="1" type="ORF">FSP39_009665</name>
</gene>
<dbReference type="SUPFAM" id="SSF53448">
    <property type="entry name" value="Nucleotide-diphospho-sugar transferases"/>
    <property type="match status" value="1"/>
</dbReference>
<dbReference type="EMBL" id="VSWD01000008">
    <property type="protein sequence ID" value="KAK3095050.1"/>
    <property type="molecule type" value="Genomic_DNA"/>
</dbReference>
<sequence length="311" mass="37049">MFYFQAPPHPVIDDINPPPWHKPVDLRIISLVFNRAASLKRQLDSLNTAEYFGDNVLVEIWIDRSKNDGKIDPKTYLVAKNFTFKYGDVRVHNHTRHVGLYGQWMGTWRPDHDSDEIALFLEDDVSVSPLFYRWLRNVHRKYDKRTDVAGYSLRGTCPRYKGRNVIDLRAPKTEFCMLYRATGSWGISPHRENWFKYIEWYKNASRDRNFQPLVPGIIPNEWYKTFMKTGTTENMWTMWHIHYTHYNNQYTLFLNFPNKTGLTSHWQEGGLHYRKQQTLKKSAPILTKWDPRYDDLPDKPLKLDYDGKIIK</sequence>
<protein>
    <submittedName>
        <fullName evidence="1">Uncharacterized protein</fullName>
    </submittedName>
</protein>
<reference evidence="1" key="1">
    <citation type="submission" date="2019-08" db="EMBL/GenBank/DDBJ databases">
        <title>The improved chromosome-level genome for the pearl oyster Pinctada fucata martensii using PacBio sequencing and Hi-C.</title>
        <authorList>
            <person name="Zheng Z."/>
        </authorList>
    </citation>
    <scope>NUCLEOTIDE SEQUENCE</scope>
    <source>
        <strain evidence="1">ZZ-2019</strain>
        <tissue evidence="1">Adductor muscle</tissue>
    </source>
</reference>
<dbReference type="AlphaFoldDB" id="A0AA88XZK5"/>